<proteinExistence type="predicted"/>
<dbReference type="EMBL" id="JAHBBH010000004">
    <property type="protein sequence ID" value="MBW3091848.1"/>
    <property type="molecule type" value="Genomic_DNA"/>
</dbReference>
<reference evidence="1 2" key="1">
    <citation type="submission" date="2021-05" db="EMBL/GenBank/DDBJ databases">
        <title>Phylogenetic classification of ten novel species belonging to the genus Bifidobacterium comprising B. colchicus sp. nov., B. abeli sp. nov., B. bicoloris sp. nov., B. guerezis sp. nov., B. rosaliae sp. nov., B. santillanensis sp. nov., B. argentati sp. nov., B. amazzoni sp. nov., B. pluviali sp. nov., and B. pinnaculum sp. nov.</title>
        <authorList>
            <person name="Lugli G.A."/>
            <person name="Ruiz Garcia L."/>
            <person name="Margolles A."/>
            <person name="Ventura M."/>
        </authorList>
    </citation>
    <scope>NUCLEOTIDE SEQUENCE [LARGE SCALE GENOMIC DNA]</scope>
    <source>
        <strain evidence="1 2">82T10</strain>
    </source>
</reference>
<dbReference type="RefSeq" id="WP_219057954.1">
    <property type="nucleotide sequence ID" value="NZ_JAHBBH010000004.1"/>
</dbReference>
<protein>
    <submittedName>
        <fullName evidence="1">Transposase</fullName>
    </submittedName>
</protein>
<evidence type="ECO:0000313" key="1">
    <source>
        <dbReference type="EMBL" id="MBW3091848.1"/>
    </source>
</evidence>
<comment type="caution">
    <text evidence="1">The sequence shown here is derived from an EMBL/GenBank/DDBJ whole genome shotgun (WGS) entry which is preliminary data.</text>
</comment>
<sequence length="146" mass="16736">MMMTGRRLFTEQQVQYLNTLPVVENATPVRIEYAQSFKVDCMRKYRAGGSPSAIFRNAGLPPSLIGYKRIERCFNRWRHNSKLMKQAAIDQYDAQDGLFAASSADAGFDYRDVLIREQALKIMFLEHELERLKSLVPSPESLQTVS</sequence>
<keyword evidence="2" id="KW-1185">Reference proteome</keyword>
<dbReference type="Proteomes" id="UP000700815">
    <property type="component" value="Unassembled WGS sequence"/>
</dbReference>
<evidence type="ECO:0000313" key="2">
    <source>
        <dbReference type="Proteomes" id="UP000700815"/>
    </source>
</evidence>
<gene>
    <name evidence="1" type="ORF">KIH79_02545</name>
</gene>
<name>A0ABS6WCS8_9BIFI</name>
<organism evidence="1 2">
    <name type="scientific">Bifidobacterium miconis</name>
    <dbReference type="NCBI Taxonomy" id="2834435"/>
    <lineage>
        <taxon>Bacteria</taxon>
        <taxon>Bacillati</taxon>
        <taxon>Actinomycetota</taxon>
        <taxon>Actinomycetes</taxon>
        <taxon>Bifidobacteriales</taxon>
        <taxon>Bifidobacteriaceae</taxon>
        <taxon>Bifidobacterium</taxon>
    </lineage>
</organism>
<accession>A0ABS6WCS8</accession>